<evidence type="ECO:0000256" key="10">
    <source>
        <dbReference type="RuleBase" id="RU004504"/>
    </source>
</evidence>
<dbReference type="GO" id="GO:0019265">
    <property type="term" value="P:glycine biosynthetic process, by transamination of glyoxylate"/>
    <property type="evidence" value="ECO:0007669"/>
    <property type="project" value="TreeGrafter"/>
</dbReference>
<dbReference type="PANTHER" id="PTHR21152:SF24">
    <property type="entry name" value="ALANINE--GLYOXYLATE AMINOTRANSFERASE 1"/>
    <property type="match status" value="1"/>
</dbReference>
<dbReference type="SUPFAM" id="SSF53383">
    <property type="entry name" value="PLP-dependent transferases"/>
    <property type="match status" value="1"/>
</dbReference>
<dbReference type="InterPro" id="IPR020578">
    <property type="entry name" value="Aminotrans_V_PyrdxlP_BS"/>
</dbReference>
<dbReference type="PROSITE" id="PS00595">
    <property type="entry name" value="AA_TRANSFER_CLASS_5"/>
    <property type="match status" value="1"/>
</dbReference>
<dbReference type="FunFam" id="3.40.640.10:FF:000027">
    <property type="entry name" value="Serine--pyruvate aminotransferase, mitochondrial"/>
    <property type="match status" value="1"/>
</dbReference>
<name>A0A2T9YFY9_9FUNG</name>
<comment type="caution">
    <text evidence="12">The sequence shown here is derived from an EMBL/GenBank/DDBJ whole genome shotgun (WGS) entry which is preliminary data.</text>
</comment>
<comment type="similarity">
    <text evidence="2 9">Belongs to the class-V pyridoxal-phosphate-dependent aminotransferase family.</text>
</comment>
<feature type="domain" description="Aminotransferase class V" evidence="11">
    <location>
        <begin position="29"/>
        <end position="335"/>
    </location>
</feature>
<dbReference type="GO" id="GO:0008453">
    <property type="term" value="F:alanine-glyoxylate transaminase activity"/>
    <property type="evidence" value="ECO:0007669"/>
    <property type="project" value="UniProtKB-EC"/>
</dbReference>
<dbReference type="GO" id="GO:0004760">
    <property type="term" value="F:L-serine-pyruvate transaminase activity"/>
    <property type="evidence" value="ECO:0007669"/>
    <property type="project" value="TreeGrafter"/>
</dbReference>
<organism evidence="12 13">
    <name type="scientific">Furculomyces boomerangus</name>
    <dbReference type="NCBI Taxonomy" id="61424"/>
    <lineage>
        <taxon>Eukaryota</taxon>
        <taxon>Fungi</taxon>
        <taxon>Fungi incertae sedis</taxon>
        <taxon>Zoopagomycota</taxon>
        <taxon>Kickxellomycotina</taxon>
        <taxon>Harpellomycetes</taxon>
        <taxon>Harpellales</taxon>
        <taxon>Harpellaceae</taxon>
        <taxon>Furculomyces</taxon>
    </lineage>
</organism>
<dbReference type="Proteomes" id="UP000245699">
    <property type="component" value="Unassembled WGS sequence"/>
</dbReference>
<dbReference type="OrthoDB" id="7403325at2759"/>
<evidence type="ECO:0000256" key="1">
    <source>
        <dbReference type="ARBA" id="ARBA00001933"/>
    </source>
</evidence>
<dbReference type="PANTHER" id="PTHR21152">
    <property type="entry name" value="AMINOTRANSFERASE CLASS V"/>
    <property type="match status" value="1"/>
</dbReference>
<dbReference type="EC" id="2.6.1.44" evidence="3"/>
<dbReference type="AlphaFoldDB" id="A0A2T9YFY9"/>
<evidence type="ECO:0000256" key="6">
    <source>
        <dbReference type="ARBA" id="ARBA00022898"/>
    </source>
</evidence>
<evidence type="ECO:0000256" key="3">
    <source>
        <dbReference type="ARBA" id="ARBA00013049"/>
    </source>
</evidence>
<dbReference type="EMBL" id="MBFT01000433">
    <property type="protein sequence ID" value="PVU91235.1"/>
    <property type="molecule type" value="Genomic_DNA"/>
</dbReference>
<comment type="cofactor">
    <cofactor evidence="1 8 10">
        <name>pyridoxal 5'-phosphate</name>
        <dbReference type="ChEBI" id="CHEBI:597326"/>
    </cofactor>
</comment>
<keyword evidence="6 8" id="KW-0663">Pyridoxal phosphate</keyword>
<dbReference type="InterPro" id="IPR024169">
    <property type="entry name" value="SP_NH2Trfase/AEP_transaminase"/>
</dbReference>
<feature type="binding site" evidence="7">
    <location>
        <position position="346"/>
    </location>
    <ligand>
        <name>substrate</name>
    </ligand>
</feature>
<feature type="modified residue" description="N6-(pyridoxal phosphate)lysine" evidence="8">
    <location>
        <position position="194"/>
    </location>
</feature>
<dbReference type="STRING" id="61424.A0A2T9YFY9"/>
<keyword evidence="13" id="KW-1185">Reference proteome</keyword>
<proteinExistence type="inferred from homology"/>
<dbReference type="InterPro" id="IPR015422">
    <property type="entry name" value="PyrdxlP-dep_Trfase_small"/>
</dbReference>
<dbReference type="Gene3D" id="3.40.640.10">
    <property type="entry name" value="Type I PLP-dependent aspartate aminotransferase-like (Major domain)"/>
    <property type="match status" value="1"/>
</dbReference>
<evidence type="ECO:0000313" key="12">
    <source>
        <dbReference type="EMBL" id="PVU91235.1"/>
    </source>
</evidence>
<keyword evidence="5" id="KW-0808">Transferase</keyword>
<evidence type="ECO:0000256" key="8">
    <source>
        <dbReference type="PIRSR" id="PIRSR000524-50"/>
    </source>
</evidence>
<reference evidence="12 13" key="1">
    <citation type="journal article" date="2018" name="MBio">
        <title>Comparative Genomics Reveals the Core Gene Toolbox for the Fungus-Insect Symbiosis.</title>
        <authorList>
            <person name="Wang Y."/>
            <person name="Stata M."/>
            <person name="Wang W."/>
            <person name="Stajich J.E."/>
            <person name="White M.M."/>
            <person name="Moncalvo J.M."/>
        </authorList>
    </citation>
    <scope>NUCLEOTIDE SEQUENCE [LARGE SCALE GENOMIC DNA]</scope>
    <source>
        <strain evidence="12 13">AUS-77-4</strain>
    </source>
</reference>
<gene>
    <name evidence="12" type="ORF">BB559_004230</name>
</gene>
<dbReference type="InterPro" id="IPR015421">
    <property type="entry name" value="PyrdxlP-dep_Trfase_major"/>
</dbReference>
<dbReference type="InterPro" id="IPR015424">
    <property type="entry name" value="PyrdxlP-dep_Trfase"/>
</dbReference>
<evidence type="ECO:0000256" key="9">
    <source>
        <dbReference type="RuleBase" id="RU004075"/>
    </source>
</evidence>
<dbReference type="Gene3D" id="3.90.1150.10">
    <property type="entry name" value="Aspartate Aminotransferase, domain 1"/>
    <property type="match status" value="1"/>
</dbReference>
<evidence type="ECO:0000256" key="7">
    <source>
        <dbReference type="PIRSR" id="PIRSR000524-1"/>
    </source>
</evidence>
<accession>A0A2T9YFY9</accession>
<dbReference type="PIRSF" id="PIRSF000524">
    <property type="entry name" value="SPT"/>
    <property type="match status" value="1"/>
</dbReference>
<evidence type="ECO:0000256" key="4">
    <source>
        <dbReference type="ARBA" id="ARBA00022576"/>
    </source>
</evidence>
<protein>
    <recommendedName>
        <fullName evidence="3">alanine--glyoxylate transaminase</fullName>
        <ecNumber evidence="3">2.6.1.44</ecNumber>
    </recommendedName>
</protein>
<dbReference type="InterPro" id="IPR000192">
    <property type="entry name" value="Aminotrans_V_dom"/>
</dbReference>
<evidence type="ECO:0000259" key="11">
    <source>
        <dbReference type="Pfam" id="PF00266"/>
    </source>
</evidence>
<keyword evidence="4" id="KW-0032">Aminotransferase</keyword>
<dbReference type="Pfam" id="PF00266">
    <property type="entry name" value="Aminotran_5"/>
    <property type="match status" value="1"/>
</dbReference>
<evidence type="ECO:0000256" key="2">
    <source>
        <dbReference type="ARBA" id="ARBA00009236"/>
    </source>
</evidence>
<evidence type="ECO:0000313" key="13">
    <source>
        <dbReference type="Proteomes" id="UP000245699"/>
    </source>
</evidence>
<dbReference type="GO" id="GO:0005777">
    <property type="term" value="C:peroxisome"/>
    <property type="evidence" value="ECO:0007669"/>
    <property type="project" value="TreeGrafter"/>
</dbReference>
<evidence type="ECO:0000256" key="5">
    <source>
        <dbReference type="ARBA" id="ARBA00022679"/>
    </source>
</evidence>
<sequence length="384" mass="41828">MSSQKPLCMMPGPTECSDDVIQMMSTKATSHTDPHFAACFRELLKNLKIVFGTSTGQPFVITGSGTLGWDQTCANLLEQGDDVLLLSTGFFGNGFGDCMKAYGANVDKISAKIGETYDMEKVEAALKSKHYKIVAAIHVDTSSGVVVDVEALCKLIQRISPSTLVVFDSVCAAAAERLYFDRWGVDVVIAASQKALGCPPGVSIVMVSQKALETVNNRKTPIHAYYVSWKRWLPVMIAFEHKKPAYFTTPCVQTIMALNLSVRHLVELGMEEVFKRHKETGDKFVKAIRSIGLVPLAVSDNVRTGAMTAVWLPQGIALPDLLSKMLSRGITISGGLFQGHATEYFRVGHMGVSATDPSLDYVDRTIAALNDSLIEAGYNHKSRL</sequence>